<dbReference type="InterPro" id="IPR000119">
    <property type="entry name" value="Hist_DNA-bd"/>
</dbReference>
<sequence>MNRFGLIQALKAADGRSRTEAESVVNLLFNTIIDALMEGGRVEIRGRRSIFVKEYQSDTGPNPKTGEPFRITPE</sequence>
<dbReference type="GO" id="GO:0003677">
    <property type="term" value="F:DNA binding"/>
    <property type="evidence" value="ECO:0007669"/>
    <property type="project" value="UniProtKB-KW"/>
</dbReference>
<dbReference type="KEGG" id="dalk:DSCA_25670"/>
<protein>
    <submittedName>
        <fullName evidence="3">Integration host factor subunit beta</fullName>
    </submittedName>
</protein>
<dbReference type="OrthoDB" id="9804203at2"/>
<dbReference type="EMBL" id="AP021874">
    <property type="protein sequence ID" value="BBO68637.1"/>
    <property type="molecule type" value="Genomic_DNA"/>
</dbReference>
<gene>
    <name evidence="3" type="primary">ihfB-1_2</name>
    <name evidence="3" type="ORF">DSCA_25670</name>
</gene>
<dbReference type="AlphaFoldDB" id="A0A5K7YVE1"/>
<dbReference type="SUPFAM" id="SSF47729">
    <property type="entry name" value="IHF-like DNA-binding proteins"/>
    <property type="match status" value="1"/>
</dbReference>
<reference evidence="3 4" key="1">
    <citation type="submission" date="2019-11" db="EMBL/GenBank/DDBJ databases">
        <title>Comparative genomics of hydrocarbon-degrading Desulfosarcina strains.</title>
        <authorList>
            <person name="Watanabe M."/>
            <person name="Kojima H."/>
            <person name="Fukui M."/>
        </authorList>
    </citation>
    <scope>NUCLEOTIDE SEQUENCE [LARGE SCALE GENOMIC DNA]</scope>
    <source>
        <strain evidence="3 4">PL12</strain>
    </source>
</reference>
<proteinExistence type="inferred from homology"/>
<keyword evidence="2" id="KW-0238">DNA-binding</keyword>
<evidence type="ECO:0000313" key="4">
    <source>
        <dbReference type="Proteomes" id="UP000427906"/>
    </source>
</evidence>
<evidence type="ECO:0000313" key="3">
    <source>
        <dbReference type="EMBL" id="BBO68637.1"/>
    </source>
</evidence>
<comment type="similarity">
    <text evidence="1">Belongs to the bacterial histone-like protein family.</text>
</comment>
<dbReference type="InterPro" id="IPR010992">
    <property type="entry name" value="IHF-like_DNA-bd_dom_sf"/>
</dbReference>
<keyword evidence="4" id="KW-1185">Reference proteome</keyword>
<dbReference type="RefSeq" id="WP_155316771.1">
    <property type="nucleotide sequence ID" value="NZ_AP021874.1"/>
</dbReference>
<name>A0A5K7YVE1_9BACT</name>
<dbReference type="GO" id="GO:0030527">
    <property type="term" value="F:structural constituent of chromatin"/>
    <property type="evidence" value="ECO:0007669"/>
    <property type="project" value="InterPro"/>
</dbReference>
<organism evidence="3 4">
    <name type="scientific">Desulfosarcina alkanivorans</name>
    <dbReference type="NCBI Taxonomy" id="571177"/>
    <lineage>
        <taxon>Bacteria</taxon>
        <taxon>Pseudomonadati</taxon>
        <taxon>Thermodesulfobacteriota</taxon>
        <taxon>Desulfobacteria</taxon>
        <taxon>Desulfobacterales</taxon>
        <taxon>Desulfosarcinaceae</taxon>
        <taxon>Desulfosarcina</taxon>
    </lineage>
</organism>
<accession>A0A5K7YVE1</accession>
<evidence type="ECO:0000256" key="1">
    <source>
        <dbReference type="ARBA" id="ARBA00010529"/>
    </source>
</evidence>
<evidence type="ECO:0000256" key="2">
    <source>
        <dbReference type="ARBA" id="ARBA00023125"/>
    </source>
</evidence>
<dbReference type="Proteomes" id="UP000427906">
    <property type="component" value="Chromosome"/>
</dbReference>
<dbReference type="Gene3D" id="4.10.520.10">
    <property type="entry name" value="IHF-like DNA-binding proteins"/>
    <property type="match status" value="1"/>
</dbReference>
<dbReference type="Pfam" id="PF00216">
    <property type="entry name" value="Bac_DNA_binding"/>
    <property type="match status" value="1"/>
</dbReference>